<evidence type="ECO:0000256" key="9">
    <source>
        <dbReference type="HAMAP-Rule" id="MF_00161"/>
    </source>
</evidence>
<dbReference type="AlphaFoldDB" id="A0A9D1IMJ5"/>
<evidence type="ECO:0000256" key="1">
    <source>
        <dbReference type="ARBA" id="ARBA00006139"/>
    </source>
</evidence>
<evidence type="ECO:0000313" key="12">
    <source>
        <dbReference type="Proteomes" id="UP000824074"/>
    </source>
</evidence>
<keyword evidence="8 9" id="KW-0472">Membrane</keyword>
<keyword evidence="6 9" id="KW-0378">Hydrolase</keyword>
<evidence type="ECO:0000256" key="3">
    <source>
        <dbReference type="ARBA" id="ARBA00022670"/>
    </source>
</evidence>
<evidence type="ECO:0000256" key="2">
    <source>
        <dbReference type="ARBA" id="ARBA00022475"/>
    </source>
</evidence>
<dbReference type="InterPro" id="IPR001872">
    <property type="entry name" value="Peptidase_A8"/>
</dbReference>
<dbReference type="GO" id="GO:0004190">
    <property type="term" value="F:aspartic-type endopeptidase activity"/>
    <property type="evidence" value="ECO:0007669"/>
    <property type="project" value="UniProtKB-UniRule"/>
</dbReference>
<dbReference type="PRINTS" id="PR00781">
    <property type="entry name" value="LIPOSIGPTASE"/>
</dbReference>
<dbReference type="Proteomes" id="UP000824074">
    <property type="component" value="Unassembled WGS sequence"/>
</dbReference>
<dbReference type="PANTHER" id="PTHR33695">
    <property type="entry name" value="LIPOPROTEIN SIGNAL PEPTIDASE"/>
    <property type="match status" value="1"/>
</dbReference>
<accession>A0A9D1IMJ5</accession>
<evidence type="ECO:0000256" key="5">
    <source>
        <dbReference type="ARBA" id="ARBA00022750"/>
    </source>
</evidence>
<sequence>MKRKIVLVALFTIVFDQIIKYVFSTFITGFTVIPGFLSFIYAKNTGVAFSMLSNQRVIIIIISIILLIALYMFLKKDYLSLKKDDTLTDVTYGLLFGGILGNLIDRIFRGYVVDYVSLNIFGYDFPIFNLADVAITIGVILLFIITIRNDKKKTS</sequence>
<dbReference type="NCBIfam" id="TIGR00077">
    <property type="entry name" value="lspA"/>
    <property type="match status" value="1"/>
</dbReference>
<feature type="transmembrane region" description="Helical" evidence="9">
    <location>
        <begin position="54"/>
        <end position="74"/>
    </location>
</feature>
<dbReference type="PANTHER" id="PTHR33695:SF1">
    <property type="entry name" value="LIPOPROTEIN SIGNAL PEPTIDASE"/>
    <property type="match status" value="1"/>
</dbReference>
<protein>
    <recommendedName>
        <fullName evidence="9">Lipoprotein signal peptidase</fullName>
        <ecNumber evidence="9">3.4.23.36</ecNumber>
    </recommendedName>
    <alternativeName>
        <fullName evidence="9">Prolipoprotein signal peptidase</fullName>
    </alternativeName>
    <alternativeName>
        <fullName evidence="9">Signal peptidase II</fullName>
        <shortName evidence="9">SPase II</shortName>
    </alternativeName>
</protein>
<dbReference type="Pfam" id="PF01252">
    <property type="entry name" value="Peptidase_A8"/>
    <property type="match status" value="1"/>
</dbReference>
<dbReference type="GO" id="GO:0006508">
    <property type="term" value="P:proteolysis"/>
    <property type="evidence" value="ECO:0007669"/>
    <property type="project" value="UniProtKB-KW"/>
</dbReference>
<feature type="transmembrane region" description="Helical" evidence="9">
    <location>
        <begin position="127"/>
        <end position="147"/>
    </location>
</feature>
<feature type="transmembrane region" description="Helical" evidence="9">
    <location>
        <begin position="86"/>
        <end position="107"/>
    </location>
</feature>
<keyword evidence="5 9" id="KW-0064">Aspartyl protease</keyword>
<keyword evidence="7 9" id="KW-1133">Transmembrane helix</keyword>
<reference evidence="11" key="1">
    <citation type="submission" date="2020-10" db="EMBL/GenBank/DDBJ databases">
        <authorList>
            <person name="Gilroy R."/>
        </authorList>
    </citation>
    <scope>NUCLEOTIDE SEQUENCE</scope>
    <source>
        <strain evidence="11">CHK193-30670</strain>
    </source>
</reference>
<dbReference type="GO" id="GO:0005886">
    <property type="term" value="C:plasma membrane"/>
    <property type="evidence" value="ECO:0007669"/>
    <property type="project" value="UniProtKB-SubCell"/>
</dbReference>
<comment type="subcellular location">
    <subcellularLocation>
        <location evidence="9">Cell membrane</location>
        <topology evidence="9">Multi-pass membrane protein</topology>
    </subcellularLocation>
</comment>
<keyword evidence="3 9" id="KW-0645">Protease</keyword>
<evidence type="ECO:0000256" key="7">
    <source>
        <dbReference type="ARBA" id="ARBA00022989"/>
    </source>
</evidence>
<feature type="active site" evidence="9">
    <location>
        <position position="132"/>
    </location>
</feature>
<comment type="catalytic activity">
    <reaction evidence="9">
        <text>Release of signal peptides from bacterial membrane prolipoproteins. Hydrolyzes -Xaa-Yaa-Zaa-|-(S,diacylglyceryl)Cys-, in which Xaa is hydrophobic (preferably Leu), and Yaa (Ala or Ser) and Zaa (Gly or Ala) have small, neutral side chains.</text>
        <dbReference type="EC" id="3.4.23.36"/>
    </reaction>
</comment>
<comment type="similarity">
    <text evidence="1 9 10">Belongs to the peptidase A8 family.</text>
</comment>
<evidence type="ECO:0000256" key="6">
    <source>
        <dbReference type="ARBA" id="ARBA00022801"/>
    </source>
</evidence>
<feature type="transmembrane region" description="Helical" evidence="9">
    <location>
        <begin position="21"/>
        <end position="42"/>
    </location>
</feature>
<keyword evidence="2 9" id="KW-1003">Cell membrane</keyword>
<comment type="caution">
    <text evidence="11">The sequence shown here is derived from an EMBL/GenBank/DDBJ whole genome shotgun (WGS) entry which is preliminary data.</text>
</comment>
<evidence type="ECO:0000256" key="10">
    <source>
        <dbReference type="RuleBase" id="RU004181"/>
    </source>
</evidence>
<organism evidence="11 12">
    <name type="scientific">Candidatus Aphodocola excrementigallinarum</name>
    <dbReference type="NCBI Taxonomy" id="2840670"/>
    <lineage>
        <taxon>Bacteria</taxon>
        <taxon>Bacillati</taxon>
        <taxon>Bacillota</taxon>
        <taxon>Bacilli</taxon>
        <taxon>Candidatus Aphodocola</taxon>
    </lineage>
</organism>
<comment type="pathway">
    <text evidence="9">Protein modification; lipoprotein biosynthesis (signal peptide cleavage).</text>
</comment>
<dbReference type="EMBL" id="DVMT01000021">
    <property type="protein sequence ID" value="HIU40088.1"/>
    <property type="molecule type" value="Genomic_DNA"/>
</dbReference>
<gene>
    <name evidence="9 11" type="primary">lspA</name>
    <name evidence="11" type="ORF">IAB68_02155</name>
</gene>
<name>A0A9D1IMJ5_9FIRM</name>
<dbReference type="EC" id="3.4.23.36" evidence="9"/>
<evidence type="ECO:0000256" key="4">
    <source>
        <dbReference type="ARBA" id="ARBA00022692"/>
    </source>
</evidence>
<keyword evidence="4 9" id="KW-0812">Transmembrane</keyword>
<comment type="function">
    <text evidence="9">This protein specifically catalyzes the removal of signal peptides from prolipoproteins.</text>
</comment>
<evidence type="ECO:0000313" key="11">
    <source>
        <dbReference type="EMBL" id="HIU40088.1"/>
    </source>
</evidence>
<feature type="active site" evidence="9">
    <location>
        <position position="114"/>
    </location>
</feature>
<dbReference type="HAMAP" id="MF_00161">
    <property type="entry name" value="LspA"/>
    <property type="match status" value="1"/>
</dbReference>
<reference evidence="11" key="2">
    <citation type="journal article" date="2021" name="PeerJ">
        <title>Extensive microbial diversity within the chicken gut microbiome revealed by metagenomics and culture.</title>
        <authorList>
            <person name="Gilroy R."/>
            <person name="Ravi A."/>
            <person name="Getino M."/>
            <person name="Pursley I."/>
            <person name="Horton D.L."/>
            <person name="Alikhan N.F."/>
            <person name="Baker D."/>
            <person name="Gharbi K."/>
            <person name="Hall N."/>
            <person name="Watson M."/>
            <person name="Adriaenssens E.M."/>
            <person name="Foster-Nyarko E."/>
            <person name="Jarju S."/>
            <person name="Secka A."/>
            <person name="Antonio M."/>
            <person name="Oren A."/>
            <person name="Chaudhuri R.R."/>
            <person name="La Ragione R."/>
            <person name="Hildebrand F."/>
            <person name="Pallen M.J."/>
        </authorList>
    </citation>
    <scope>NUCLEOTIDE SEQUENCE</scope>
    <source>
        <strain evidence="11">CHK193-30670</strain>
    </source>
</reference>
<evidence type="ECO:0000256" key="8">
    <source>
        <dbReference type="ARBA" id="ARBA00023136"/>
    </source>
</evidence>
<proteinExistence type="inferred from homology"/>